<gene>
    <name evidence="4" type="primary">POL_1048</name>
    <name evidence="4" type="ORF">NPIL_352791</name>
</gene>
<evidence type="ECO:0000259" key="3">
    <source>
        <dbReference type="PROSITE" id="PS50158"/>
    </source>
</evidence>
<feature type="region of interest" description="Disordered" evidence="2">
    <location>
        <begin position="275"/>
        <end position="331"/>
    </location>
</feature>
<comment type="caution">
    <text evidence="4">The sequence shown here is derived from an EMBL/GenBank/DDBJ whole genome shotgun (WGS) entry which is preliminary data.</text>
</comment>
<dbReference type="EMBL" id="BMAW01085299">
    <property type="protein sequence ID" value="GFU42289.1"/>
    <property type="molecule type" value="Genomic_DNA"/>
</dbReference>
<name>A0A8X6QX73_NEPPI</name>
<dbReference type="InterPro" id="IPR001878">
    <property type="entry name" value="Znf_CCHC"/>
</dbReference>
<dbReference type="GO" id="GO:0003676">
    <property type="term" value="F:nucleic acid binding"/>
    <property type="evidence" value="ECO:0007669"/>
    <property type="project" value="InterPro"/>
</dbReference>
<dbReference type="SUPFAM" id="SSF57756">
    <property type="entry name" value="Retrovirus zinc finger-like domains"/>
    <property type="match status" value="1"/>
</dbReference>
<feature type="domain" description="CCHC-type" evidence="3">
    <location>
        <begin position="347"/>
        <end position="362"/>
    </location>
</feature>
<dbReference type="PANTHER" id="PTHR46888">
    <property type="entry name" value="ZINC KNUCKLE DOMAINCONTAINING PROTEIN-RELATED"/>
    <property type="match status" value="1"/>
</dbReference>
<dbReference type="GO" id="GO:0008270">
    <property type="term" value="F:zinc ion binding"/>
    <property type="evidence" value="ECO:0007669"/>
    <property type="project" value="UniProtKB-KW"/>
</dbReference>
<proteinExistence type="predicted"/>
<organism evidence="4 5">
    <name type="scientific">Nephila pilipes</name>
    <name type="common">Giant wood spider</name>
    <name type="synonym">Nephila maculata</name>
    <dbReference type="NCBI Taxonomy" id="299642"/>
    <lineage>
        <taxon>Eukaryota</taxon>
        <taxon>Metazoa</taxon>
        <taxon>Ecdysozoa</taxon>
        <taxon>Arthropoda</taxon>
        <taxon>Chelicerata</taxon>
        <taxon>Arachnida</taxon>
        <taxon>Araneae</taxon>
        <taxon>Araneomorphae</taxon>
        <taxon>Entelegynae</taxon>
        <taxon>Araneoidea</taxon>
        <taxon>Nephilidae</taxon>
        <taxon>Nephila</taxon>
    </lineage>
</organism>
<dbReference type="Gene3D" id="4.10.60.10">
    <property type="entry name" value="Zinc finger, CCHC-type"/>
    <property type="match status" value="1"/>
</dbReference>
<keyword evidence="5" id="KW-1185">Reference proteome</keyword>
<dbReference type="Pfam" id="PF00098">
    <property type="entry name" value="zf-CCHC"/>
    <property type="match status" value="1"/>
</dbReference>
<sequence>MAYLLKLKKDDMIEIARELGIEAQNNFTKVEIMNRIIQSESYEEEIVKAVMEGVLEEKREKMAFEERRQIREFELERMRLANITDRASVSSEDLEGQGVNRRVNLKDLVPKFDPKNADINLFFEIFERQAKKEKVAEERWVSQLIPLLPMEIVELVVKEPPEMGDNYPHIKNLLLHRFQLTPVALRDRFESHQRRPGTLWSDLVFDLRSYLDNWLAGMKVNDFVGLKELMLTEQLKKAPIELVDHFIDSWDEFKEATILAEKLDHFETVKKVRRKQGATKTSDRKSFDKQPFESNNKLSHFVGKGKAFSSPKKDSCKDEVNQESSHFRRERMRERERQFERKRQIICYYCNEIGHIKPSCPKLRKNSFETIANLNVNFENEDPFKKFKVKMEINGVDRMCLRDSGSSIDVCARSWIQESDLLGEYVWLKSPLDDVCHCLPLAKIKIKTKGGEFYTKAAIKPDGRCDDPYLLGNRTAELINSSEQGIQLINAVVTRSAGKIHPTEVGKEIIARGQVDPPLKLVSPSEGKEEKEFELPPFEEGKEIILAKINSSAFEVEQKKCKDLKVLWDKAKTGVDKEFGIYNGKLVKVTKTKRGEEIRQVCVPLKFRHEISSLIHDEIGGHL</sequence>
<feature type="compositionally biased region" description="Basic and acidic residues" evidence="2">
    <location>
        <begin position="281"/>
        <end position="291"/>
    </location>
</feature>
<dbReference type="AlphaFoldDB" id="A0A8X6QX73"/>
<dbReference type="PANTHER" id="PTHR46888:SF11">
    <property type="entry name" value="SCAN BOX DOMAIN-CONTAINING PROTEIN"/>
    <property type="match status" value="1"/>
</dbReference>
<feature type="non-terminal residue" evidence="4">
    <location>
        <position position="623"/>
    </location>
</feature>
<dbReference type="Proteomes" id="UP000887013">
    <property type="component" value="Unassembled WGS sequence"/>
</dbReference>
<feature type="compositionally biased region" description="Basic and acidic residues" evidence="2">
    <location>
        <begin position="311"/>
        <end position="331"/>
    </location>
</feature>
<evidence type="ECO:0000256" key="1">
    <source>
        <dbReference type="PROSITE-ProRule" id="PRU00047"/>
    </source>
</evidence>
<reference evidence="4" key="1">
    <citation type="submission" date="2020-08" db="EMBL/GenBank/DDBJ databases">
        <title>Multicomponent nature underlies the extraordinary mechanical properties of spider dragline silk.</title>
        <authorList>
            <person name="Kono N."/>
            <person name="Nakamura H."/>
            <person name="Mori M."/>
            <person name="Yoshida Y."/>
            <person name="Ohtoshi R."/>
            <person name="Malay A.D."/>
            <person name="Moran D.A.P."/>
            <person name="Tomita M."/>
            <person name="Numata K."/>
            <person name="Arakawa K."/>
        </authorList>
    </citation>
    <scope>NUCLEOTIDE SEQUENCE</scope>
</reference>
<dbReference type="PROSITE" id="PS50158">
    <property type="entry name" value="ZF_CCHC"/>
    <property type="match status" value="1"/>
</dbReference>
<dbReference type="OrthoDB" id="1107037at2759"/>
<keyword evidence="1" id="KW-0863">Zinc-finger</keyword>
<keyword evidence="1" id="KW-0479">Metal-binding</keyword>
<protein>
    <submittedName>
        <fullName evidence="4">Retrovirus-related Pol polyprotein from transposon 412</fullName>
    </submittedName>
</protein>
<evidence type="ECO:0000313" key="4">
    <source>
        <dbReference type="EMBL" id="GFU42289.1"/>
    </source>
</evidence>
<keyword evidence="1" id="KW-0862">Zinc</keyword>
<dbReference type="SMART" id="SM00343">
    <property type="entry name" value="ZnF_C2HC"/>
    <property type="match status" value="1"/>
</dbReference>
<accession>A0A8X6QX73</accession>
<evidence type="ECO:0000313" key="5">
    <source>
        <dbReference type="Proteomes" id="UP000887013"/>
    </source>
</evidence>
<evidence type="ECO:0000256" key="2">
    <source>
        <dbReference type="SAM" id="MobiDB-lite"/>
    </source>
</evidence>
<dbReference type="InterPro" id="IPR036875">
    <property type="entry name" value="Znf_CCHC_sf"/>
</dbReference>